<dbReference type="GO" id="GO:0005634">
    <property type="term" value="C:nucleus"/>
    <property type="evidence" value="ECO:0007669"/>
    <property type="project" value="UniProtKB-SubCell"/>
</dbReference>
<dbReference type="InterPro" id="IPR045281">
    <property type="entry name" value="CONSTANS-like"/>
</dbReference>
<keyword evidence="2 3" id="KW-0539">Nucleus</keyword>
<feature type="region of interest" description="Disordered" evidence="4">
    <location>
        <begin position="58"/>
        <end position="110"/>
    </location>
</feature>
<keyword evidence="7" id="KW-1185">Reference proteome</keyword>
<dbReference type="AlphaFoldDB" id="A0A4P1RD78"/>
<evidence type="ECO:0000256" key="4">
    <source>
        <dbReference type="SAM" id="MobiDB-lite"/>
    </source>
</evidence>
<dbReference type="GO" id="GO:0003700">
    <property type="term" value="F:DNA-binding transcription factor activity"/>
    <property type="evidence" value="ECO:0007669"/>
    <property type="project" value="TreeGrafter"/>
</dbReference>
<reference evidence="6 7" key="1">
    <citation type="journal article" date="2017" name="Plant Biotechnol. J.">
        <title>A comprehensive draft genome sequence for lupin (Lupinus angustifolius), an emerging health food: insights into plant-microbe interactions and legume evolution.</title>
        <authorList>
            <person name="Hane J.K."/>
            <person name="Ming Y."/>
            <person name="Kamphuis L.G."/>
            <person name="Nelson M.N."/>
            <person name="Garg G."/>
            <person name="Atkins C.A."/>
            <person name="Bayer P.E."/>
            <person name="Bravo A."/>
            <person name="Bringans S."/>
            <person name="Cannon S."/>
            <person name="Edwards D."/>
            <person name="Foley R."/>
            <person name="Gao L.L."/>
            <person name="Harrison M.J."/>
            <person name="Huang W."/>
            <person name="Hurgobin B."/>
            <person name="Li S."/>
            <person name="Liu C.W."/>
            <person name="McGrath A."/>
            <person name="Morahan G."/>
            <person name="Murray J."/>
            <person name="Weller J."/>
            <person name="Jian J."/>
            <person name="Singh K.B."/>
        </authorList>
    </citation>
    <scope>NUCLEOTIDE SEQUENCE [LARGE SCALE GENOMIC DNA]</scope>
    <source>
        <strain evidence="7">cv. Tanjil</strain>
        <tissue evidence="6">Whole plant</tissue>
    </source>
</reference>
<dbReference type="EMBL" id="CM007367">
    <property type="protein sequence ID" value="OIW08597.1"/>
    <property type="molecule type" value="Genomic_DNA"/>
</dbReference>
<accession>A0A4P1RD78</accession>
<evidence type="ECO:0000256" key="3">
    <source>
        <dbReference type="PROSITE-ProRule" id="PRU00357"/>
    </source>
</evidence>
<feature type="compositionally biased region" description="Polar residues" evidence="4">
    <location>
        <begin position="88"/>
        <end position="110"/>
    </location>
</feature>
<dbReference type="Pfam" id="PF06203">
    <property type="entry name" value="CCT"/>
    <property type="match status" value="1"/>
</dbReference>
<evidence type="ECO:0000313" key="6">
    <source>
        <dbReference type="EMBL" id="OIW08597.1"/>
    </source>
</evidence>
<proteinExistence type="predicted"/>
<dbReference type="PROSITE" id="PS51017">
    <property type="entry name" value="CCT"/>
    <property type="match status" value="1"/>
</dbReference>
<evidence type="ECO:0000256" key="1">
    <source>
        <dbReference type="ARBA" id="ARBA00004123"/>
    </source>
</evidence>
<evidence type="ECO:0000259" key="5">
    <source>
        <dbReference type="PROSITE" id="PS51017"/>
    </source>
</evidence>
<dbReference type="KEGG" id="lang:109352757"/>
<dbReference type="InterPro" id="IPR010402">
    <property type="entry name" value="CCT_domain"/>
</dbReference>
<evidence type="ECO:0000313" key="7">
    <source>
        <dbReference type="Proteomes" id="UP000188354"/>
    </source>
</evidence>
<protein>
    <recommendedName>
        <fullName evidence="5">CCT domain-containing protein</fullName>
    </recommendedName>
</protein>
<dbReference type="GO" id="GO:0009909">
    <property type="term" value="P:regulation of flower development"/>
    <property type="evidence" value="ECO:0007669"/>
    <property type="project" value="InterPro"/>
</dbReference>
<feature type="domain" description="CCT" evidence="5">
    <location>
        <begin position="180"/>
        <end position="222"/>
    </location>
</feature>
<gene>
    <name evidence="6" type="ORF">TanjilG_03273</name>
</gene>
<evidence type="ECO:0000256" key="2">
    <source>
        <dbReference type="ARBA" id="ARBA00023242"/>
    </source>
</evidence>
<organism evidence="6 7">
    <name type="scientific">Lupinus angustifolius</name>
    <name type="common">Narrow-leaved blue lupine</name>
    <dbReference type="NCBI Taxonomy" id="3871"/>
    <lineage>
        <taxon>Eukaryota</taxon>
        <taxon>Viridiplantae</taxon>
        <taxon>Streptophyta</taxon>
        <taxon>Embryophyta</taxon>
        <taxon>Tracheophyta</taxon>
        <taxon>Spermatophyta</taxon>
        <taxon>Magnoliopsida</taxon>
        <taxon>eudicotyledons</taxon>
        <taxon>Gunneridae</taxon>
        <taxon>Pentapetalae</taxon>
        <taxon>rosids</taxon>
        <taxon>fabids</taxon>
        <taxon>Fabales</taxon>
        <taxon>Fabaceae</taxon>
        <taxon>Papilionoideae</taxon>
        <taxon>50 kb inversion clade</taxon>
        <taxon>genistoids sensu lato</taxon>
        <taxon>core genistoids</taxon>
        <taxon>Genisteae</taxon>
        <taxon>Lupinus</taxon>
    </lineage>
</organism>
<sequence length="275" mass="31198">MYTHYNTTIPRAADSISYVPSPPDATTASPMHFSTTLQQQHYQLGIGELDMVQLNSEMSYNNNNNNQNSSGSGGSSYMGSPSSMASYETQRLMQRSVSSHSLPKTNNNNNGPHHAFSAFFAELLESSHDDGPVRRVYSTGDLHRINGMQHYHHSDSPLSSESSMIIEGMNRASPYSPEEKKARIERYKSKRNQRNFNKKIKYACRKTLADSRPRIRGRFARNDEIVSNPQVQWSHIGDGEEADDEDENWDNFFNSIVPESLDHEHHCSNAFDVLY</sequence>
<comment type="subcellular location">
    <subcellularLocation>
        <location evidence="1 3">Nucleus</location>
    </subcellularLocation>
</comment>
<dbReference type="PANTHER" id="PTHR31319">
    <property type="entry name" value="ZINC FINGER PROTEIN CONSTANS-LIKE 4"/>
    <property type="match status" value="1"/>
</dbReference>
<dbReference type="OrthoDB" id="153872at2759"/>
<feature type="compositionally biased region" description="Low complexity" evidence="4">
    <location>
        <begin position="77"/>
        <end position="87"/>
    </location>
</feature>
<name>A0A4P1RD78_LUPAN</name>
<dbReference type="PANTHER" id="PTHR31319:SF114">
    <property type="entry name" value="OS12G0262400 PROTEIN"/>
    <property type="match status" value="1"/>
</dbReference>
<dbReference type="Gramene" id="OIW08597">
    <property type="protein sequence ID" value="OIW08597"/>
    <property type="gene ID" value="TanjilG_03273"/>
</dbReference>
<dbReference type="Proteomes" id="UP000188354">
    <property type="component" value="Chromosome LG07"/>
</dbReference>
<feature type="compositionally biased region" description="Low complexity" evidence="4">
    <location>
        <begin position="58"/>
        <end position="70"/>
    </location>
</feature>